<dbReference type="RefSeq" id="WP_257559940.1">
    <property type="nucleotide sequence ID" value="NZ_JANKBY010000004.1"/>
</dbReference>
<reference evidence="1" key="1">
    <citation type="submission" date="2022-07" db="EMBL/GenBank/DDBJ databases">
        <title>Enhanced cultured diversity of the mouse gut microbiota enables custom-made synthetic communities.</title>
        <authorList>
            <person name="Afrizal A."/>
        </authorList>
    </citation>
    <scope>NUCLEOTIDE SEQUENCE</scope>
    <source>
        <strain evidence="1">DSM 29186</strain>
    </source>
</reference>
<protein>
    <submittedName>
        <fullName evidence="1">Uncharacterized protein</fullName>
    </submittedName>
</protein>
<evidence type="ECO:0000313" key="2">
    <source>
        <dbReference type="Proteomes" id="UP001140817"/>
    </source>
</evidence>
<proteinExistence type="predicted"/>
<evidence type="ECO:0000313" key="1">
    <source>
        <dbReference type="EMBL" id="MCR1821286.1"/>
    </source>
</evidence>
<sequence length="56" mass="6975">MKFYDSIIDYKAEREIEKPILQFQQAKYELFMAIVKQFKIDKITLWLDKMINKIMW</sequence>
<gene>
    <name evidence="1" type="ORF">NSA58_00670</name>
</gene>
<dbReference type="EMBL" id="JANKBY010000004">
    <property type="protein sequence ID" value="MCR1821286.1"/>
    <property type="molecule type" value="Genomic_DNA"/>
</dbReference>
<organism evidence="1 2">
    <name type="scientific">Terrisporobacter muris</name>
    <dbReference type="NCBI Taxonomy" id="2963284"/>
    <lineage>
        <taxon>Bacteria</taxon>
        <taxon>Bacillati</taxon>
        <taxon>Bacillota</taxon>
        <taxon>Clostridia</taxon>
        <taxon>Peptostreptococcales</taxon>
        <taxon>Peptostreptococcaceae</taxon>
        <taxon>Terrisporobacter</taxon>
    </lineage>
</organism>
<accession>A0A9X2MBY5</accession>
<dbReference type="AlphaFoldDB" id="A0A9X2MBY5"/>
<name>A0A9X2MBY5_9FIRM</name>
<keyword evidence="2" id="KW-1185">Reference proteome</keyword>
<comment type="caution">
    <text evidence="1">The sequence shown here is derived from an EMBL/GenBank/DDBJ whole genome shotgun (WGS) entry which is preliminary data.</text>
</comment>
<dbReference type="Proteomes" id="UP001140817">
    <property type="component" value="Unassembled WGS sequence"/>
</dbReference>